<name>B8I9G1_RUMCH</name>
<organism evidence="1 2">
    <name type="scientific">Ruminiclostridium cellulolyticum (strain ATCC 35319 / DSM 5812 / JCM 6584 / H10)</name>
    <name type="common">Clostridium cellulolyticum</name>
    <dbReference type="NCBI Taxonomy" id="394503"/>
    <lineage>
        <taxon>Bacteria</taxon>
        <taxon>Bacillati</taxon>
        <taxon>Bacillota</taxon>
        <taxon>Clostridia</taxon>
        <taxon>Eubacteriales</taxon>
        <taxon>Oscillospiraceae</taxon>
        <taxon>Ruminiclostridium</taxon>
    </lineage>
</organism>
<dbReference type="RefSeq" id="WP_015924577.1">
    <property type="nucleotide sequence ID" value="NC_011898.1"/>
</dbReference>
<protein>
    <submittedName>
        <fullName evidence="1">Uncharacterized protein</fullName>
    </submittedName>
</protein>
<accession>B8I9G1</accession>
<dbReference type="AlphaFoldDB" id="B8I9G1"/>
<gene>
    <name evidence="1" type="ordered locus">Ccel_1061</name>
</gene>
<reference evidence="1 2" key="1">
    <citation type="submission" date="2009-01" db="EMBL/GenBank/DDBJ databases">
        <title>Complete sequence of Clostridium cellulolyticum H10.</title>
        <authorList>
            <consortium name="US DOE Joint Genome Institute"/>
            <person name="Lucas S."/>
            <person name="Copeland A."/>
            <person name="Lapidus A."/>
            <person name="Glavina del Rio T."/>
            <person name="Dalin E."/>
            <person name="Tice H."/>
            <person name="Bruce D."/>
            <person name="Goodwin L."/>
            <person name="Pitluck S."/>
            <person name="Chertkov O."/>
            <person name="Saunders E."/>
            <person name="Brettin T."/>
            <person name="Detter J.C."/>
            <person name="Han C."/>
            <person name="Larimer F."/>
            <person name="Land M."/>
            <person name="Hauser L."/>
            <person name="Kyrpides N."/>
            <person name="Ivanova N."/>
            <person name="Zhou J."/>
            <person name="Richardson P."/>
        </authorList>
    </citation>
    <scope>NUCLEOTIDE SEQUENCE [LARGE SCALE GENOMIC DNA]</scope>
    <source>
        <strain evidence="2">ATCC 35319 / DSM 5812 / JCM 6584 / H10</strain>
    </source>
</reference>
<dbReference type="KEGG" id="cce:Ccel_1061"/>
<keyword evidence="2" id="KW-1185">Reference proteome</keyword>
<dbReference type="HOGENOM" id="CLU_2823635_0_0_9"/>
<evidence type="ECO:0000313" key="2">
    <source>
        <dbReference type="Proteomes" id="UP000001349"/>
    </source>
</evidence>
<sequence precursor="true">MKTGCTNGFFSLSPSELTLLAAVIGLAVAQELENCQRDVFGNFLTSVAQNILTYDSQATCLNEQKNQNI</sequence>
<dbReference type="OrthoDB" id="1740014at2"/>
<dbReference type="EMBL" id="CP001348">
    <property type="protein sequence ID" value="ACL75421.1"/>
    <property type="molecule type" value="Genomic_DNA"/>
</dbReference>
<dbReference type="Proteomes" id="UP000001349">
    <property type="component" value="Chromosome"/>
</dbReference>
<proteinExistence type="predicted"/>
<evidence type="ECO:0000313" key="1">
    <source>
        <dbReference type="EMBL" id="ACL75421.1"/>
    </source>
</evidence>
<dbReference type="eggNOG" id="ENOG50349HU">
    <property type="taxonomic scope" value="Bacteria"/>
</dbReference>